<keyword evidence="3" id="KW-0378">Hydrolase</keyword>
<dbReference type="Gene3D" id="3.40.1350.10">
    <property type="match status" value="1"/>
</dbReference>
<dbReference type="GO" id="GO:0015666">
    <property type="term" value="F:restriction endodeoxyribonuclease activity"/>
    <property type="evidence" value="ECO:0007669"/>
    <property type="project" value="TreeGrafter"/>
</dbReference>
<gene>
    <name evidence="3" type="ordered locus">Sfla_0903</name>
</gene>
<feature type="domain" description="Restriction endonuclease type IV Mrr" evidence="2">
    <location>
        <begin position="121"/>
        <end position="231"/>
    </location>
</feature>
<organism evidence="3 4">
    <name type="scientific">Streptomyces pratensis (strain ATCC 33331 / IAF-45CD)</name>
    <dbReference type="NCBI Taxonomy" id="591167"/>
    <lineage>
        <taxon>Bacteria</taxon>
        <taxon>Bacillati</taxon>
        <taxon>Actinomycetota</taxon>
        <taxon>Actinomycetes</taxon>
        <taxon>Kitasatosporales</taxon>
        <taxon>Streptomycetaceae</taxon>
        <taxon>Streptomyces</taxon>
    </lineage>
</organism>
<dbReference type="GO" id="GO:0003677">
    <property type="term" value="F:DNA binding"/>
    <property type="evidence" value="ECO:0007669"/>
    <property type="project" value="InterPro"/>
</dbReference>
<dbReference type="InterPro" id="IPR011856">
    <property type="entry name" value="tRNA_endonuc-like_dom_sf"/>
</dbReference>
<dbReference type="AlphaFoldDB" id="A0A8D3WH52"/>
<sequence>MGIRARGGKRNGRRTEFDVRRTAFGFVLAGILLAGGGLALRTALRSAERHPVAAVTLAVLLVAGTVALLRRRRNRRRTARAAAAVVETAYDVVDAALEEVARDEVQVTEPLPPPPPVDYAAMDPYEFEEAVAALCRRDGCPDAEVVGGAGDLGADVVATTPDGRRLVVQCKRYTADNKVGSQDLQRFGGTCYVVHEADVAVVVTTSDYTGPALEYAEQCGILCLGLDELTAWSEGAAPPPWYATGSAETVAGTELTEAPLSAP</sequence>
<dbReference type="InterPro" id="IPR007560">
    <property type="entry name" value="Restrct_endonuc_IV_Mrr"/>
</dbReference>
<dbReference type="GO" id="GO:0009307">
    <property type="term" value="P:DNA restriction-modification system"/>
    <property type="evidence" value="ECO:0007669"/>
    <property type="project" value="InterPro"/>
</dbReference>
<proteinExistence type="predicted"/>
<dbReference type="InterPro" id="IPR052906">
    <property type="entry name" value="Type_IV_Methyl-Rstrct_Enzyme"/>
</dbReference>
<feature type="transmembrane region" description="Helical" evidence="1">
    <location>
        <begin position="21"/>
        <end position="40"/>
    </location>
</feature>
<dbReference type="Proteomes" id="UP000002066">
    <property type="component" value="Chromosome"/>
</dbReference>
<dbReference type="OrthoDB" id="5181666at2"/>
<name>A0A8D3WH52_STRFA</name>
<dbReference type="EMBL" id="CP002475">
    <property type="protein sequence ID" value="ADW02361.1"/>
    <property type="molecule type" value="Genomic_DNA"/>
</dbReference>
<keyword evidence="3" id="KW-0540">Nuclease</keyword>
<dbReference type="KEGG" id="sfa:Sfla_0903"/>
<keyword evidence="1" id="KW-0472">Membrane</keyword>
<evidence type="ECO:0000256" key="1">
    <source>
        <dbReference type="SAM" id="Phobius"/>
    </source>
</evidence>
<reference evidence="3 4" key="1">
    <citation type="submission" date="2011-01" db="EMBL/GenBank/DDBJ databases">
        <title>Complete sequence of chromosome of Streptomyces flavogriseus ATCC 33331.</title>
        <authorList>
            <consortium name="US DOE Joint Genome Institute"/>
            <person name="Lucas S."/>
            <person name="Copeland A."/>
            <person name="Lapidus A."/>
            <person name="Cheng J.-F."/>
            <person name="Goodwin L."/>
            <person name="Pitluck S."/>
            <person name="Davenport K."/>
            <person name="Detter J.C."/>
            <person name="Han C."/>
            <person name="Tapia R."/>
            <person name="Land M."/>
            <person name="Hauser L."/>
            <person name="Kyrpides N."/>
            <person name="Ivanova N."/>
            <person name="Ovchinnikova G."/>
            <person name="Pagani I."/>
            <person name="Brumm P."/>
            <person name="Mead D."/>
            <person name="Woyke T."/>
        </authorList>
    </citation>
    <scope>NUCLEOTIDE SEQUENCE [LARGE SCALE GENOMIC DNA]</scope>
    <source>
        <strain evidence="4">ATCC 33331 / IAF-45CD</strain>
    </source>
</reference>
<evidence type="ECO:0000313" key="4">
    <source>
        <dbReference type="Proteomes" id="UP000002066"/>
    </source>
</evidence>
<dbReference type="Pfam" id="PF04471">
    <property type="entry name" value="Mrr_cat"/>
    <property type="match status" value="1"/>
</dbReference>
<dbReference type="PANTHER" id="PTHR30015:SF6">
    <property type="entry name" value="SLL1429 PROTEIN"/>
    <property type="match status" value="1"/>
</dbReference>
<evidence type="ECO:0000259" key="2">
    <source>
        <dbReference type="Pfam" id="PF04471"/>
    </source>
</evidence>
<dbReference type="PANTHER" id="PTHR30015">
    <property type="entry name" value="MRR RESTRICTION SYSTEM PROTEIN"/>
    <property type="match status" value="1"/>
</dbReference>
<keyword evidence="1" id="KW-1133">Transmembrane helix</keyword>
<protein>
    <submittedName>
        <fullName evidence="3">Restriction endonuclease</fullName>
    </submittedName>
</protein>
<dbReference type="SUPFAM" id="SSF52980">
    <property type="entry name" value="Restriction endonuclease-like"/>
    <property type="match status" value="1"/>
</dbReference>
<feature type="transmembrane region" description="Helical" evidence="1">
    <location>
        <begin position="52"/>
        <end position="70"/>
    </location>
</feature>
<keyword evidence="1" id="KW-0812">Transmembrane</keyword>
<dbReference type="InterPro" id="IPR011335">
    <property type="entry name" value="Restrct_endonuc-II-like"/>
</dbReference>
<evidence type="ECO:0000313" key="3">
    <source>
        <dbReference type="EMBL" id="ADW02361.1"/>
    </source>
</evidence>
<accession>A0A8D3WH52</accession>
<keyword evidence="3" id="KW-0255">Endonuclease</keyword>